<feature type="transmembrane region" description="Helical" evidence="1">
    <location>
        <begin position="324"/>
        <end position="355"/>
    </location>
</feature>
<evidence type="ECO:0000256" key="1">
    <source>
        <dbReference type="SAM" id="Phobius"/>
    </source>
</evidence>
<keyword evidence="3" id="KW-1185">Reference proteome</keyword>
<dbReference type="RefSeq" id="WP_262580564.1">
    <property type="nucleotide sequence ID" value="NZ_JAOQJV010000001.1"/>
</dbReference>
<feature type="transmembrane region" description="Helical" evidence="1">
    <location>
        <begin position="376"/>
        <end position="397"/>
    </location>
</feature>
<dbReference type="EMBL" id="JAOQJV010000001">
    <property type="protein sequence ID" value="MCU6698750.1"/>
    <property type="molecule type" value="Genomic_DNA"/>
</dbReference>
<protein>
    <submittedName>
        <fullName evidence="2">Stage III sporulation protein AE</fullName>
    </submittedName>
</protein>
<evidence type="ECO:0000313" key="2">
    <source>
        <dbReference type="EMBL" id="MCU6698750.1"/>
    </source>
</evidence>
<feature type="transmembrane region" description="Helical" evidence="1">
    <location>
        <begin position="257"/>
        <end position="278"/>
    </location>
</feature>
<dbReference type="Proteomes" id="UP001207605">
    <property type="component" value="Unassembled WGS sequence"/>
</dbReference>
<feature type="transmembrane region" description="Helical" evidence="1">
    <location>
        <begin position="147"/>
        <end position="168"/>
    </location>
</feature>
<sequence length="401" mass="44084">MKKQSAYGRILLVRISMLAMTVIAALWWQEKAESMGIVYASETEDVQISDKTQNMELLESMDFTDIDRMMEDLFPQERMEFADAVRQIMMGNTDVGRDAIKEMLRERIFGAWEVNRKSILYLILLAIASAVFIGFSDIFQTRQVSQISFYMIYLLVMGICLASFQAASEWMANGVHTLTGFMKVLYPVYFAAVTVAKGSISSLAFYHLAIILIVVIEELLLHLIVPGIHMYVIIRVMNSLQSEDYLSKFAELLETAIGWGLKTLMGGMIGLNVIQGMLGPAIDTVKRSAVTRGMEMVPGVGDLLGGTAEVALGTAVLIKNSIGIVGMFLCLVLCLAPLLQLAVITLGYKLAAALVQPVSDKRIIECISGVGEGCKMLMNCIFVTGILFLVTVAIVSYTTGM</sequence>
<name>A0ABT2S2D0_9FIRM</name>
<evidence type="ECO:0000313" key="3">
    <source>
        <dbReference type="Proteomes" id="UP001207605"/>
    </source>
</evidence>
<gene>
    <name evidence="2" type="ORF">OCV65_00630</name>
</gene>
<keyword evidence="1" id="KW-0812">Transmembrane</keyword>
<comment type="caution">
    <text evidence="2">The sequence shown here is derived from an EMBL/GenBank/DDBJ whole genome shotgun (WGS) entry which is preliminary data.</text>
</comment>
<feature type="transmembrane region" description="Helical" evidence="1">
    <location>
        <begin position="299"/>
        <end position="318"/>
    </location>
</feature>
<feature type="transmembrane region" description="Helical" evidence="1">
    <location>
        <begin position="7"/>
        <end position="28"/>
    </location>
</feature>
<accession>A0ABT2S2D0</accession>
<feature type="transmembrane region" description="Helical" evidence="1">
    <location>
        <begin position="118"/>
        <end position="135"/>
    </location>
</feature>
<proteinExistence type="predicted"/>
<dbReference type="InterPro" id="IPR014194">
    <property type="entry name" value="Spore_III_AE"/>
</dbReference>
<feature type="transmembrane region" description="Helical" evidence="1">
    <location>
        <begin position="188"/>
        <end position="212"/>
    </location>
</feature>
<dbReference type="Pfam" id="PF09546">
    <property type="entry name" value="Spore_III_AE"/>
    <property type="match status" value="1"/>
</dbReference>
<feature type="transmembrane region" description="Helical" evidence="1">
    <location>
        <begin position="219"/>
        <end position="237"/>
    </location>
</feature>
<organism evidence="2 3">
    <name type="scientific">Dorea ammoniilytica</name>
    <dbReference type="NCBI Taxonomy" id="2981788"/>
    <lineage>
        <taxon>Bacteria</taxon>
        <taxon>Bacillati</taxon>
        <taxon>Bacillota</taxon>
        <taxon>Clostridia</taxon>
        <taxon>Lachnospirales</taxon>
        <taxon>Lachnospiraceae</taxon>
        <taxon>Dorea</taxon>
    </lineage>
</organism>
<keyword evidence="1" id="KW-1133">Transmembrane helix</keyword>
<reference evidence="2 3" key="1">
    <citation type="journal article" date="2021" name="ISME Commun">
        <title>Automated analysis of genomic sequences facilitates high-throughput and comprehensive description of bacteria.</title>
        <authorList>
            <person name="Hitch T.C.A."/>
        </authorList>
    </citation>
    <scope>NUCLEOTIDE SEQUENCE [LARGE SCALE GENOMIC DNA]</scope>
    <source>
        <strain evidence="2 3">Sanger_02</strain>
    </source>
</reference>
<keyword evidence="1" id="KW-0472">Membrane</keyword>